<feature type="compositionally biased region" description="Basic and acidic residues" evidence="10">
    <location>
        <begin position="206"/>
        <end position="239"/>
    </location>
</feature>
<feature type="compositionally biased region" description="Acidic residues" evidence="10">
    <location>
        <begin position="662"/>
        <end position="690"/>
    </location>
</feature>
<keyword evidence="4" id="KW-0489">Methyltransferase</keyword>
<dbReference type="GO" id="GO:0003723">
    <property type="term" value="F:RNA binding"/>
    <property type="evidence" value="ECO:0007669"/>
    <property type="project" value="InterPro"/>
</dbReference>
<evidence type="ECO:0000256" key="7">
    <source>
        <dbReference type="ARBA" id="ARBA00022946"/>
    </source>
</evidence>
<dbReference type="InterPro" id="IPR029064">
    <property type="entry name" value="Ribosomal_eL30-like_sf"/>
</dbReference>
<dbReference type="SUPFAM" id="SSF55315">
    <property type="entry name" value="L30e-like"/>
    <property type="match status" value="1"/>
</dbReference>
<feature type="region of interest" description="Disordered" evidence="10">
    <location>
        <begin position="625"/>
        <end position="699"/>
    </location>
</feature>
<dbReference type="GO" id="GO:0005739">
    <property type="term" value="C:mitochondrion"/>
    <property type="evidence" value="ECO:0007669"/>
    <property type="project" value="UniProtKB-SubCell"/>
</dbReference>
<feature type="compositionally biased region" description="Basic and acidic residues" evidence="10">
    <location>
        <begin position="138"/>
        <end position="147"/>
    </location>
</feature>
<name>A0AAN6Z161_9PEZI</name>
<dbReference type="FunFam" id="3.30.1330.30:FF:000035">
    <property type="entry name" value="TrmH family RNA methyltransferase"/>
    <property type="match status" value="1"/>
</dbReference>
<dbReference type="InterPro" id="IPR013123">
    <property type="entry name" value="SpoU_subst-bd"/>
</dbReference>
<reference evidence="12" key="1">
    <citation type="journal article" date="2023" name="Mol. Phylogenet. Evol.">
        <title>Genome-scale phylogeny and comparative genomics of the fungal order Sordariales.</title>
        <authorList>
            <person name="Hensen N."/>
            <person name="Bonometti L."/>
            <person name="Westerberg I."/>
            <person name="Brannstrom I.O."/>
            <person name="Guillou S."/>
            <person name="Cros-Aarteil S."/>
            <person name="Calhoun S."/>
            <person name="Haridas S."/>
            <person name="Kuo A."/>
            <person name="Mondo S."/>
            <person name="Pangilinan J."/>
            <person name="Riley R."/>
            <person name="LaButti K."/>
            <person name="Andreopoulos B."/>
            <person name="Lipzen A."/>
            <person name="Chen C."/>
            <person name="Yan M."/>
            <person name="Daum C."/>
            <person name="Ng V."/>
            <person name="Clum A."/>
            <person name="Steindorff A."/>
            <person name="Ohm R.A."/>
            <person name="Martin F."/>
            <person name="Silar P."/>
            <person name="Natvig D.O."/>
            <person name="Lalanne C."/>
            <person name="Gautier V."/>
            <person name="Ament-Velasquez S.L."/>
            <person name="Kruys A."/>
            <person name="Hutchinson M.I."/>
            <person name="Powell A.J."/>
            <person name="Barry K."/>
            <person name="Miller A.N."/>
            <person name="Grigoriev I.V."/>
            <person name="Debuchy R."/>
            <person name="Gladieux P."/>
            <person name="Hiltunen Thoren M."/>
            <person name="Johannesson H."/>
        </authorList>
    </citation>
    <scope>NUCLEOTIDE SEQUENCE</scope>
    <source>
        <strain evidence="12">CBS 731.68</strain>
    </source>
</reference>
<dbReference type="Gene3D" id="3.30.1330.30">
    <property type="match status" value="1"/>
</dbReference>
<evidence type="ECO:0000256" key="9">
    <source>
        <dbReference type="ARBA" id="ARBA00034881"/>
    </source>
</evidence>
<dbReference type="PANTHER" id="PTHR46103:SF1">
    <property type="entry name" value="RRNA METHYLTRANSFERASE 1, MITOCHONDRIAL"/>
    <property type="match status" value="1"/>
</dbReference>
<keyword evidence="8" id="KW-0496">Mitochondrion</keyword>
<dbReference type="SMART" id="SM00967">
    <property type="entry name" value="SpoU_sub_bind"/>
    <property type="match status" value="1"/>
</dbReference>
<evidence type="ECO:0000256" key="1">
    <source>
        <dbReference type="ARBA" id="ARBA00004173"/>
    </source>
</evidence>
<protein>
    <recommendedName>
        <fullName evidence="9">rRNA methyltransferase 1, mitochondrial</fullName>
    </recommendedName>
</protein>
<keyword evidence="3" id="KW-0698">rRNA processing</keyword>
<evidence type="ECO:0000313" key="12">
    <source>
        <dbReference type="EMBL" id="KAK4121088.1"/>
    </source>
</evidence>
<sequence length="699" mass="77475">MTLSLVHRAAKPSISAKSTRVSLTALRFRHKGTSLSAIHKGLVLSEKARPQGARPGKISDLAKGSKRMTYAERQKARQQLAEERPSFKIWKGKKDITDYPHEAKPKSRQARFYDPDSSFGKKSLVYQLKTGKLSEELKAQGKKKEDESLQSAFQRTGPRPDLQTSHRRMGKSRTSTRSSRKAKDKEDVWDPVAELSRPAGPSRGNLRGDRDRPKDRDMPRRNESGSKDRDVPQRGKDNFIDSETQFRGQDSPRHDTDRPHRDSDAFKGRDIPPREQDAPHRYSDRGRRDEPSDDRTLSNPKKNREPISIPYTTAASQFLYGKSVVEAALRSSRRKLYKLYISKDATRPNEDISLIQKLAKRNDVPITFVDRDGQRLMDKLSASRPHNGFVLEASPLPQPPLTALGPLPEDYAANPVVPLTLAHQSVEEAAINGTPSSIPSLSAGPHIPSTTHKPLVVVLDRILDPGNLGNILRSVHFLGASAVAITRRGSASLTPVALKASSGASEDMRLFSVTNLAEFVTLSRANGWSVYAAVASAGPRSAQHRLRHFSVWEVDGSDPLRRDPCVLLIGNEAEGLDRLIVKKADFEVNIPNLSGSGVVDSLNVGAATALLCSAFMRGVGRELQGVGGATGESSATGEKDDGDEEDEENEENEEGEDKKDEEKEENEEEEEVEEEEEEKEEEEEEEDKEEENDRGKGKK</sequence>
<dbReference type="InterPro" id="IPR001537">
    <property type="entry name" value="SpoU_MeTrfase"/>
</dbReference>
<evidence type="ECO:0000256" key="8">
    <source>
        <dbReference type="ARBA" id="ARBA00023128"/>
    </source>
</evidence>
<comment type="subcellular location">
    <subcellularLocation>
        <location evidence="1">Mitochondrion</location>
    </subcellularLocation>
</comment>
<dbReference type="RefSeq" id="XP_062644859.1">
    <property type="nucleotide sequence ID" value="XM_062797169.1"/>
</dbReference>
<keyword evidence="13" id="KW-1185">Reference proteome</keyword>
<dbReference type="AlphaFoldDB" id="A0AAN6Z161"/>
<dbReference type="Gene3D" id="3.40.1280.10">
    <property type="match status" value="1"/>
</dbReference>
<feature type="compositionally biased region" description="Acidic residues" evidence="10">
    <location>
        <begin position="640"/>
        <end position="655"/>
    </location>
</feature>
<keyword evidence="5" id="KW-0808">Transferase</keyword>
<feature type="compositionally biased region" description="Basic and acidic residues" evidence="10">
    <location>
        <begin position="250"/>
        <end position="296"/>
    </location>
</feature>
<organism evidence="12 13">
    <name type="scientific">Parathielavia appendiculata</name>
    <dbReference type="NCBI Taxonomy" id="2587402"/>
    <lineage>
        <taxon>Eukaryota</taxon>
        <taxon>Fungi</taxon>
        <taxon>Dikarya</taxon>
        <taxon>Ascomycota</taxon>
        <taxon>Pezizomycotina</taxon>
        <taxon>Sordariomycetes</taxon>
        <taxon>Sordariomycetidae</taxon>
        <taxon>Sordariales</taxon>
        <taxon>Chaetomiaceae</taxon>
        <taxon>Parathielavia</taxon>
    </lineage>
</organism>
<evidence type="ECO:0000256" key="5">
    <source>
        <dbReference type="ARBA" id="ARBA00022679"/>
    </source>
</evidence>
<accession>A0AAN6Z161</accession>
<evidence type="ECO:0000256" key="4">
    <source>
        <dbReference type="ARBA" id="ARBA00022603"/>
    </source>
</evidence>
<dbReference type="InterPro" id="IPR047182">
    <property type="entry name" value="MRM1"/>
</dbReference>
<dbReference type="Pfam" id="PF08032">
    <property type="entry name" value="SpoU_sub_bind"/>
    <property type="match status" value="1"/>
</dbReference>
<comment type="caution">
    <text evidence="12">The sequence shown here is derived from an EMBL/GenBank/DDBJ whole genome shotgun (WGS) entry which is preliminary data.</text>
</comment>
<dbReference type="SUPFAM" id="SSF75217">
    <property type="entry name" value="alpha/beta knot"/>
    <property type="match status" value="1"/>
</dbReference>
<dbReference type="PANTHER" id="PTHR46103">
    <property type="entry name" value="RRNA METHYLTRANSFERASE 1, MITOCHONDRIAL"/>
    <property type="match status" value="1"/>
</dbReference>
<dbReference type="InterPro" id="IPR029026">
    <property type="entry name" value="tRNA_m1G_MTases_N"/>
</dbReference>
<evidence type="ECO:0000256" key="6">
    <source>
        <dbReference type="ARBA" id="ARBA00022691"/>
    </source>
</evidence>
<evidence type="ECO:0000259" key="11">
    <source>
        <dbReference type="SMART" id="SM00967"/>
    </source>
</evidence>
<evidence type="ECO:0000256" key="3">
    <source>
        <dbReference type="ARBA" id="ARBA00022552"/>
    </source>
</evidence>
<evidence type="ECO:0000256" key="2">
    <source>
        <dbReference type="ARBA" id="ARBA00007228"/>
    </source>
</evidence>
<evidence type="ECO:0000313" key="13">
    <source>
        <dbReference type="Proteomes" id="UP001302602"/>
    </source>
</evidence>
<feature type="domain" description="RNA 2-O ribose methyltransferase substrate binding" evidence="11">
    <location>
        <begin position="318"/>
        <end position="399"/>
    </location>
</feature>
<evidence type="ECO:0000256" key="10">
    <source>
        <dbReference type="SAM" id="MobiDB-lite"/>
    </source>
</evidence>
<dbReference type="Proteomes" id="UP001302602">
    <property type="component" value="Unassembled WGS sequence"/>
</dbReference>
<keyword evidence="7" id="KW-0809">Transit peptide</keyword>
<dbReference type="InterPro" id="IPR029028">
    <property type="entry name" value="Alpha/beta_knot_MTases"/>
</dbReference>
<reference evidence="12" key="2">
    <citation type="submission" date="2023-05" db="EMBL/GenBank/DDBJ databases">
        <authorList>
            <consortium name="Lawrence Berkeley National Laboratory"/>
            <person name="Steindorff A."/>
            <person name="Hensen N."/>
            <person name="Bonometti L."/>
            <person name="Westerberg I."/>
            <person name="Brannstrom I.O."/>
            <person name="Guillou S."/>
            <person name="Cros-Aarteil S."/>
            <person name="Calhoun S."/>
            <person name="Haridas S."/>
            <person name="Kuo A."/>
            <person name="Mondo S."/>
            <person name="Pangilinan J."/>
            <person name="Riley R."/>
            <person name="Labutti K."/>
            <person name="Andreopoulos B."/>
            <person name="Lipzen A."/>
            <person name="Chen C."/>
            <person name="Yanf M."/>
            <person name="Daum C."/>
            <person name="Ng V."/>
            <person name="Clum A."/>
            <person name="Ohm R."/>
            <person name="Martin F."/>
            <person name="Silar P."/>
            <person name="Natvig D."/>
            <person name="Lalanne C."/>
            <person name="Gautier V."/>
            <person name="Ament-Velasquez S.L."/>
            <person name="Kruys A."/>
            <person name="Hutchinson M.I."/>
            <person name="Powell A.J."/>
            <person name="Barry K."/>
            <person name="Miller A.N."/>
            <person name="Grigoriev I.V."/>
            <person name="Debuchy R."/>
            <person name="Gladieux P."/>
            <person name="Thoren M.H."/>
            <person name="Johannesson H."/>
        </authorList>
    </citation>
    <scope>NUCLEOTIDE SEQUENCE</scope>
    <source>
        <strain evidence="12">CBS 731.68</strain>
    </source>
</reference>
<dbReference type="EMBL" id="MU853235">
    <property type="protein sequence ID" value="KAK4121088.1"/>
    <property type="molecule type" value="Genomic_DNA"/>
</dbReference>
<dbReference type="CDD" id="cd18105">
    <property type="entry name" value="SpoU-like_MRM1"/>
    <property type="match status" value="1"/>
</dbReference>
<keyword evidence="6" id="KW-0949">S-adenosyl-L-methionine</keyword>
<dbReference type="InterPro" id="IPR047261">
    <property type="entry name" value="MRM1_MeTrfase_dom"/>
</dbReference>
<feature type="region of interest" description="Disordered" evidence="10">
    <location>
        <begin position="138"/>
        <end position="309"/>
    </location>
</feature>
<comment type="similarity">
    <text evidence="2">Belongs to the class IV-like SAM-binding methyltransferase superfamily. RNA methyltransferase TrmH family.</text>
</comment>
<dbReference type="GeneID" id="87833936"/>
<dbReference type="GO" id="GO:0016435">
    <property type="term" value="F:rRNA (guanine) methyltransferase activity"/>
    <property type="evidence" value="ECO:0007669"/>
    <property type="project" value="TreeGrafter"/>
</dbReference>
<proteinExistence type="inferred from homology"/>
<gene>
    <name evidence="12" type="ORF">N657DRAFT_692604</name>
</gene>
<dbReference type="Pfam" id="PF00588">
    <property type="entry name" value="SpoU_methylase"/>
    <property type="match status" value="1"/>
</dbReference>